<evidence type="ECO:0000256" key="2">
    <source>
        <dbReference type="ARBA" id="ARBA00012906"/>
    </source>
</evidence>
<proteinExistence type="inferred from homology"/>
<dbReference type="GO" id="GO:0005524">
    <property type="term" value="F:ATP binding"/>
    <property type="evidence" value="ECO:0007669"/>
    <property type="project" value="UniProtKB-KW"/>
</dbReference>
<reference evidence="10" key="1">
    <citation type="submission" date="2020-05" db="EMBL/GenBank/DDBJ databases">
        <authorList>
            <person name="Chiriac C."/>
            <person name="Salcher M."/>
            <person name="Ghai R."/>
            <person name="Kavagutti S V."/>
        </authorList>
    </citation>
    <scope>NUCLEOTIDE SEQUENCE</scope>
</reference>
<evidence type="ECO:0000259" key="9">
    <source>
        <dbReference type="Pfam" id="PF02224"/>
    </source>
</evidence>
<organism evidence="10">
    <name type="scientific">freshwater metagenome</name>
    <dbReference type="NCBI Taxonomy" id="449393"/>
    <lineage>
        <taxon>unclassified sequences</taxon>
        <taxon>metagenomes</taxon>
        <taxon>ecological metagenomes</taxon>
    </lineage>
</organism>
<evidence type="ECO:0000256" key="3">
    <source>
        <dbReference type="ARBA" id="ARBA00022679"/>
    </source>
</evidence>
<evidence type="ECO:0000256" key="4">
    <source>
        <dbReference type="ARBA" id="ARBA00022741"/>
    </source>
</evidence>
<comment type="catalytic activity">
    <reaction evidence="8">
        <text>CMP + ATP = CDP + ADP</text>
        <dbReference type="Rhea" id="RHEA:11600"/>
        <dbReference type="ChEBI" id="CHEBI:30616"/>
        <dbReference type="ChEBI" id="CHEBI:58069"/>
        <dbReference type="ChEBI" id="CHEBI:60377"/>
        <dbReference type="ChEBI" id="CHEBI:456216"/>
        <dbReference type="EC" id="2.7.4.25"/>
    </reaction>
</comment>
<dbReference type="HAMAP" id="MF_00238">
    <property type="entry name" value="Cytidyl_kinase_type1"/>
    <property type="match status" value="1"/>
</dbReference>
<accession>A0A6J7UPB8</accession>
<keyword evidence="5" id="KW-0418">Kinase</keyword>
<protein>
    <recommendedName>
        <fullName evidence="2">(d)CMP kinase</fullName>
        <ecNumber evidence="2">2.7.4.25</ecNumber>
    </recommendedName>
</protein>
<evidence type="ECO:0000256" key="8">
    <source>
        <dbReference type="ARBA" id="ARBA00048478"/>
    </source>
</evidence>
<dbReference type="InterPro" id="IPR027417">
    <property type="entry name" value="P-loop_NTPase"/>
</dbReference>
<dbReference type="EMBL" id="CAFBQU010000092">
    <property type="protein sequence ID" value="CAB5068294.1"/>
    <property type="molecule type" value="Genomic_DNA"/>
</dbReference>
<dbReference type="GO" id="GO:0015949">
    <property type="term" value="P:nucleobase-containing small molecule interconversion"/>
    <property type="evidence" value="ECO:0007669"/>
    <property type="project" value="TreeGrafter"/>
</dbReference>
<dbReference type="GO" id="GO:0005829">
    <property type="term" value="C:cytosol"/>
    <property type="evidence" value="ECO:0007669"/>
    <property type="project" value="TreeGrafter"/>
</dbReference>
<dbReference type="SUPFAM" id="SSF52540">
    <property type="entry name" value="P-loop containing nucleoside triphosphate hydrolases"/>
    <property type="match status" value="1"/>
</dbReference>
<feature type="domain" description="Cytidylate kinase" evidence="9">
    <location>
        <begin position="21"/>
        <end position="225"/>
    </location>
</feature>
<dbReference type="InterPro" id="IPR011994">
    <property type="entry name" value="Cytidylate_kinase_dom"/>
</dbReference>
<dbReference type="AlphaFoldDB" id="A0A6J7UPB8"/>
<sequence length="234" mass="25312">MTKDALKELPGKHMTERLRIVAIDGPAGAGKSTIAKALAKSLNIPYLDTGAMYRMVTYAALRDGVDPQNEIAVADVAKRMNVVMASDRFFVDEVDVTDVIRGPQVTEAVSIVAALSAVRNELRTAQRVWVSQSGGGVVEGRDIGTVVFPDATVKVFLTASPAVRAQRRVSQSGGDVLEIEEQIRKRDHLDSTRADSPLRESNDSLFIDTTDLSIESVVQKISSLVATIESKTDE</sequence>
<dbReference type="Gene3D" id="3.40.50.300">
    <property type="entry name" value="P-loop containing nucleotide triphosphate hydrolases"/>
    <property type="match status" value="1"/>
</dbReference>
<dbReference type="NCBIfam" id="TIGR00017">
    <property type="entry name" value="cmk"/>
    <property type="match status" value="1"/>
</dbReference>
<evidence type="ECO:0000256" key="7">
    <source>
        <dbReference type="ARBA" id="ARBA00047615"/>
    </source>
</evidence>
<evidence type="ECO:0000313" key="10">
    <source>
        <dbReference type="EMBL" id="CAB5068294.1"/>
    </source>
</evidence>
<dbReference type="PANTHER" id="PTHR21299">
    <property type="entry name" value="CYTIDYLATE KINASE/PANTOATE-BETA-ALANINE LIGASE"/>
    <property type="match status" value="1"/>
</dbReference>
<dbReference type="EC" id="2.7.4.25" evidence="2"/>
<dbReference type="GO" id="GO:0036431">
    <property type="term" value="F:dCMP kinase activity"/>
    <property type="evidence" value="ECO:0007669"/>
    <property type="project" value="InterPro"/>
</dbReference>
<gene>
    <name evidence="10" type="ORF">UFOPK4347_01747</name>
</gene>
<keyword evidence="4" id="KW-0547">Nucleotide-binding</keyword>
<evidence type="ECO:0000256" key="5">
    <source>
        <dbReference type="ARBA" id="ARBA00022777"/>
    </source>
</evidence>
<keyword evidence="3" id="KW-0808">Transferase</keyword>
<keyword evidence="6" id="KW-0067">ATP-binding</keyword>
<dbReference type="Pfam" id="PF02224">
    <property type="entry name" value="Cytidylate_kin"/>
    <property type="match status" value="1"/>
</dbReference>
<dbReference type="PANTHER" id="PTHR21299:SF2">
    <property type="entry name" value="CYTIDYLATE KINASE"/>
    <property type="match status" value="1"/>
</dbReference>
<comment type="catalytic activity">
    <reaction evidence="7">
        <text>dCMP + ATP = dCDP + ADP</text>
        <dbReference type="Rhea" id="RHEA:25094"/>
        <dbReference type="ChEBI" id="CHEBI:30616"/>
        <dbReference type="ChEBI" id="CHEBI:57566"/>
        <dbReference type="ChEBI" id="CHEBI:58593"/>
        <dbReference type="ChEBI" id="CHEBI:456216"/>
        <dbReference type="EC" id="2.7.4.25"/>
    </reaction>
</comment>
<comment type="similarity">
    <text evidence="1">Belongs to the cytidylate kinase family. Type 1 subfamily.</text>
</comment>
<name>A0A6J7UPB8_9ZZZZ</name>
<evidence type="ECO:0000256" key="1">
    <source>
        <dbReference type="ARBA" id="ARBA00009427"/>
    </source>
</evidence>
<evidence type="ECO:0000256" key="6">
    <source>
        <dbReference type="ARBA" id="ARBA00022840"/>
    </source>
</evidence>
<dbReference type="InterPro" id="IPR003136">
    <property type="entry name" value="Cytidylate_kin"/>
</dbReference>
<dbReference type="CDD" id="cd02020">
    <property type="entry name" value="CMPK"/>
    <property type="match status" value="1"/>
</dbReference>